<dbReference type="PANTHER" id="PTHR30629:SF2">
    <property type="entry name" value="PROPHAGE INTEGRASE INTS-RELATED"/>
    <property type="match status" value="1"/>
</dbReference>
<protein>
    <submittedName>
        <fullName evidence="6">Arm DNA-binding domain-containing protein</fullName>
    </submittedName>
</protein>
<gene>
    <name evidence="6" type="ORF">ACERLL_12800</name>
</gene>
<dbReference type="RefSeq" id="WP_373656480.1">
    <property type="nucleotide sequence ID" value="NZ_JBGUAW010000008.1"/>
</dbReference>
<dbReference type="Gene3D" id="1.10.150.130">
    <property type="match status" value="1"/>
</dbReference>
<organism evidence="6 7">
    <name type="scientific">Thiohalorhabdus methylotrophus</name>
    <dbReference type="NCBI Taxonomy" id="3242694"/>
    <lineage>
        <taxon>Bacteria</taxon>
        <taxon>Pseudomonadati</taxon>
        <taxon>Pseudomonadota</taxon>
        <taxon>Gammaproteobacteria</taxon>
        <taxon>Thiohalorhabdales</taxon>
        <taxon>Thiohalorhabdaceae</taxon>
        <taxon>Thiohalorhabdus</taxon>
    </lineage>
</organism>
<evidence type="ECO:0000313" key="7">
    <source>
        <dbReference type="Proteomes" id="UP001575181"/>
    </source>
</evidence>
<keyword evidence="3 6" id="KW-0238">DNA-binding</keyword>
<dbReference type="InterPro" id="IPR050808">
    <property type="entry name" value="Phage_Integrase"/>
</dbReference>
<name>A0ABV4TWI5_9GAMM</name>
<dbReference type="GO" id="GO:0003677">
    <property type="term" value="F:DNA binding"/>
    <property type="evidence" value="ECO:0007669"/>
    <property type="project" value="UniProtKB-KW"/>
</dbReference>
<comment type="similarity">
    <text evidence="1">Belongs to the 'phage' integrase family.</text>
</comment>
<evidence type="ECO:0000313" key="6">
    <source>
        <dbReference type="EMBL" id="MFA9461699.1"/>
    </source>
</evidence>
<evidence type="ECO:0000256" key="2">
    <source>
        <dbReference type="ARBA" id="ARBA00022908"/>
    </source>
</evidence>
<sequence>MVTEKGPRMPTKRLTPKNVEAAKSHGKRVEISDSSTRGLALRISEKGRKTWVVVYRFNDKKKRFTLGRYPAKDLATARREALDVMDKVDRGVDPMAEKAHREPTVVEALEQFEARYLVTLKSGDEVSRILRKKMIPHLGDKALSEVQRGDVVAMLDALQDQGLSTGANRALAWTRKFLTGLLSEICSGPPLRGPQAAS</sequence>
<accession>A0ABV4TWI5</accession>
<dbReference type="InterPro" id="IPR038488">
    <property type="entry name" value="Integrase_DNA-bd_sf"/>
</dbReference>
<dbReference type="Pfam" id="PF13356">
    <property type="entry name" value="Arm-DNA-bind_3"/>
    <property type="match status" value="1"/>
</dbReference>
<dbReference type="InterPro" id="IPR010998">
    <property type="entry name" value="Integrase_recombinase_N"/>
</dbReference>
<evidence type="ECO:0000256" key="1">
    <source>
        <dbReference type="ARBA" id="ARBA00008857"/>
    </source>
</evidence>
<comment type="caution">
    <text evidence="6">The sequence shown here is derived from an EMBL/GenBank/DDBJ whole genome shotgun (WGS) entry which is preliminary data.</text>
</comment>
<feature type="compositionally biased region" description="Basic and acidic residues" evidence="4">
    <location>
        <begin position="20"/>
        <end position="31"/>
    </location>
</feature>
<evidence type="ECO:0000259" key="5">
    <source>
        <dbReference type="Pfam" id="PF13356"/>
    </source>
</evidence>
<dbReference type="PANTHER" id="PTHR30629">
    <property type="entry name" value="PROPHAGE INTEGRASE"/>
    <property type="match status" value="1"/>
</dbReference>
<feature type="region of interest" description="Disordered" evidence="4">
    <location>
        <begin position="1"/>
        <end position="31"/>
    </location>
</feature>
<dbReference type="Proteomes" id="UP001575181">
    <property type="component" value="Unassembled WGS sequence"/>
</dbReference>
<dbReference type="Gene3D" id="3.30.160.390">
    <property type="entry name" value="Integrase, DNA-binding domain"/>
    <property type="match status" value="1"/>
</dbReference>
<evidence type="ECO:0000256" key="3">
    <source>
        <dbReference type="ARBA" id="ARBA00023125"/>
    </source>
</evidence>
<keyword evidence="2" id="KW-0229">DNA integration</keyword>
<evidence type="ECO:0000256" key="4">
    <source>
        <dbReference type="SAM" id="MobiDB-lite"/>
    </source>
</evidence>
<proteinExistence type="inferred from homology"/>
<dbReference type="InterPro" id="IPR025166">
    <property type="entry name" value="Integrase_DNA_bind_dom"/>
</dbReference>
<feature type="domain" description="Integrase DNA-binding" evidence="5">
    <location>
        <begin position="14"/>
        <end position="99"/>
    </location>
</feature>
<dbReference type="EMBL" id="JBGUAW010000008">
    <property type="protein sequence ID" value="MFA9461699.1"/>
    <property type="molecule type" value="Genomic_DNA"/>
</dbReference>
<reference evidence="6 7" key="1">
    <citation type="submission" date="2024-08" db="EMBL/GenBank/DDBJ databases">
        <title>Whole-genome sequencing of halo(alkali)philic microorganisms from hypersaline lakes.</title>
        <authorList>
            <person name="Sorokin D.Y."/>
            <person name="Merkel A.Y."/>
            <person name="Messina E."/>
            <person name="Yakimov M."/>
        </authorList>
    </citation>
    <scope>NUCLEOTIDE SEQUENCE [LARGE SCALE GENOMIC DNA]</scope>
    <source>
        <strain evidence="6 7">Cl-TMA</strain>
    </source>
</reference>
<keyword evidence="7" id="KW-1185">Reference proteome</keyword>